<dbReference type="GO" id="GO:0016787">
    <property type="term" value="F:hydrolase activity"/>
    <property type="evidence" value="ECO:0007669"/>
    <property type="project" value="UniProtKB-KW"/>
</dbReference>
<reference evidence="2" key="1">
    <citation type="submission" date="2011-04" db="EMBL/GenBank/DDBJ databases">
        <title>Aurachin alkaloid biosynthesis in the Gram negative myxobacterium Stigmatella aurantiaca: involvement of a type II polyketide synthase.</title>
        <authorList>
            <person name="Sandmann A."/>
            <person name="Dickschat J."/>
            <person name="Jenke-Kodama H."/>
            <person name="Kunze B."/>
            <person name="Dittmann E."/>
            <person name="Mueller R."/>
        </authorList>
    </citation>
    <scope>NUCLEOTIDE SEQUENCE</scope>
    <source>
        <strain evidence="2">Sg a15</strain>
    </source>
</reference>
<accession>F3Y660</accession>
<dbReference type="InterPro" id="IPR029058">
    <property type="entry name" value="AB_hydrolase_fold"/>
</dbReference>
<name>F3Y660_STIAU</name>
<proteinExistence type="predicted"/>
<keyword evidence="2" id="KW-0378">Hydrolase</keyword>
<dbReference type="PANTHER" id="PTHR43798">
    <property type="entry name" value="MONOACYLGLYCEROL LIPASE"/>
    <property type="match status" value="1"/>
</dbReference>
<dbReference type="GO" id="GO:0016020">
    <property type="term" value="C:membrane"/>
    <property type="evidence" value="ECO:0007669"/>
    <property type="project" value="TreeGrafter"/>
</dbReference>
<dbReference type="InterPro" id="IPR050266">
    <property type="entry name" value="AB_hydrolase_sf"/>
</dbReference>
<evidence type="ECO:0000259" key="1">
    <source>
        <dbReference type="Pfam" id="PF12697"/>
    </source>
</evidence>
<evidence type="ECO:0000313" key="2">
    <source>
        <dbReference type="EMBL" id="CCA65702.1"/>
    </source>
</evidence>
<gene>
    <name evidence="2" type="primary">orf11</name>
</gene>
<organism evidence="2">
    <name type="scientific">Stigmatella aurantiaca</name>
    <dbReference type="NCBI Taxonomy" id="41"/>
    <lineage>
        <taxon>Bacteria</taxon>
        <taxon>Pseudomonadati</taxon>
        <taxon>Myxococcota</taxon>
        <taxon>Myxococcia</taxon>
        <taxon>Myxococcales</taxon>
        <taxon>Cystobacterineae</taxon>
        <taxon>Archangiaceae</taxon>
        <taxon>Stigmatella</taxon>
    </lineage>
</organism>
<dbReference type="Gene3D" id="3.40.50.1820">
    <property type="entry name" value="alpha/beta hydrolase"/>
    <property type="match status" value="1"/>
</dbReference>
<dbReference type="AlphaFoldDB" id="F3Y660"/>
<protein>
    <submittedName>
        <fullName evidence="2">Predicted alpha/beta superfamily hydrolase</fullName>
    </submittedName>
</protein>
<feature type="domain" description="AB hydrolase-1" evidence="1">
    <location>
        <begin position="14"/>
        <end position="253"/>
    </location>
</feature>
<sequence>MPLHVTARGEGEPVLLLHSGGMSARQWRKLGDALAPTHQVLAPDFLGSGENPPWPAGEPFHFQQDVEAVSELLSGLGDPAHLVGHSYGGFIALMLARKAPAQVRSLAVYEPVAFGVLHDAQDAEGLENLARAGAHPTFNDASQGGSDAWLELFIDYWNGPGSWRAMAPPARQAFLRVGRKVYYEVSTLMEDRTPLAAYAAITAPSLLLFGAQSPAAARRLVTLLGTAIPQATVQTLSGAGHMGPMTHAEAVNATITRHILAATTRSP</sequence>
<dbReference type="Pfam" id="PF12697">
    <property type="entry name" value="Abhydrolase_6"/>
    <property type="match status" value="1"/>
</dbReference>
<dbReference type="PANTHER" id="PTHR43798:SF33">
    <property type="entry name" value="HYDROLASE, PUTATIVE (AFU_ORTHOLOGUE AFUA_2G14860)-RELATED"/>
    <property type="match status" value="1"/>
</dbReference>
<dbReference type="EMBL" id="AM404078">
    <property type="protein sequence ID" value="CCA65702.1"/>
    <property type="molecule type" value="Genomic_DNA"/>
</dbReference>
<dbReference type="PRINTS" id="PR00111">
    <property type="entry name" value="ABHYDROLASE"/>
</dbReference>
<dbReference type="SUPFAM" id="SSF53474">
    <property type="entry name" value="alpha/beta-Hydrolases"/>
    <property type="match status" value="1"/>
</dbReference>
<dbReference type="InterPro" id="IPR000073">
    <property type="entry name" value="AB_hydrolase_1"/>
</dbReference>